<protein>
    <submittedName>
        <fullName evidence="13">Cytochrome d ubiquinol oxidase subunit II</fullName>
    </submittedName>
</protein>
<keyword evidence="4" id="KW-1003">Cell membrane</keyword>
<feature type="transmembrane region" description="Helical" evidence="12">
    <location>
        <begin position="343"/>
        <end position="363"/>
    </location>
</feature>
<evidence type="ECO:0000256" key="12">
    <source>
        <dbReference type="SAM" id="Phobius"/>
    </source>
</evidence>
<dbReference type="Pfam" id="PF02322">
    <property type="entry name" value="Cyt_bd_oxida_II"/>
    <property type="match status" value="1"/>
</dbReference>
<keyword evidence="5" id="KW-0349">Heme</keyword>
<keyword evidence="7" id="KW-0479">Metal-binding</keyword>
<comment type="caution">
    <text evidence="13">The sequence shown here is derived from an EMBL/GenBank/DDBJ whole genome shotgun (WGS) entry which is preliminary data.</text>
</comment>
<evidence type="ECO:0000256" key="4">
    <source>
        <dbReference type="ARBA" id="ARBA00022475"/>
    </source>
</evidence>
<dbReference type="InterPro" id="IPR003317">
    <property type="entry name" value="Cyt-d_oxidase_su2"/>
</dbReference>
<evidence type="ECO:0000256" key="5">
    <source>
        <dbReference type="ARBA" id="ARBA00022617"/>
    </source>
</evidence>
<feature type="transmembrane region" description="Helical" evidence="12">
    <location>
        <begin position="126"/>
        <end position="147"/>
    </location>
</feature>
<keyword evidence="8" id="KW-0249">Electron transport</keyword>
<dbReference type="PIRSF" id="PIRSF000267">
    <property type="entry name" value="Cyt_oxidse_sub2"/>
    <property type="match status" value="1"/>
</dbReference>
<comment type="subcellular location">
    <subcellularLocation>
        <location evidence="1">Cell membrane</location>
        <topology evidence="1">Multi-pass membrane protein</topology>
    </subcellularLocation>
</comment>
<dbReference type="RefSeq" id="WP_267611436.1">
    <property type="nucleotide sequence ID" value="NZ_JAOVZQ010000001.1"/>
</dbReference>
<feature type="transmembrane region" description="Helical" evidence="12">
    <location>
        <begin position="177"/>
        <end position="199"/>
    </location>
</feature>
<evidence type="ECO:0000256" key="7">
    <source>
        <dbReference type="ARBA" id="ARBA00022723"/>
    </source>
</evidence>
<dbReference type="NCBIfam" id="TIGR00203">
    <property type="entry name" value="cydB"/>
    <property type="match status" value="1"/>
</dbReference>
<dbReference type="PANTHER" id="PTHR43141:SF5">
    <property type="entry name" value="CYTOCHROME BD-I UBIQUINOL OXIDASE SUBUNIT 2"/>
    <property type="match status" value="1"/>
</dbReference>
<keyword evidence="14" id="KW-1185">Reference proteome</keyword>
<evidence type="ECO:0000256" key="10">
    <source>
        <dbReference type="ARBA" id="ARBA00023004"/>
    </source>
</evidence>
<keyword evidence="10" id="KW-0408">Iron</keyword>
<evidence type="ECO:0000256" key="9">
    <source>
        <dbReference type="ARBA" id="ARBA00022989"/>
    </source>
</evidence>
<proteinExistence type="inferred from homology"/>
<name>A0ABT3YC71_9HYPH</name>
<evidence type="ECO:0000256" key="3">
    <source>
        <dbReference type="ARBA" id="ARBA00022448"/>
    </source>
</evidence>
<feature type="transmembrane region" description="Helical" evidence="12">
    <location>
        <begin position="14"/>
        <end position="41"/>
    </location>
</feature>
<organism evidence="13 14">
    <name type="scientific">Hoeflea ulvae</name>
    <dbReference type="NCBI Taxonomy" id="2983764"/>
    <lineage>
        <taxon>Bacteria</taxon>
        <taxon>Pseudomonadati</taxon>
        <taxon>Pseudomonadota</taxon>
        <taxon>Alphaproteobacteria</taxon>
        <taxon>Hyphomicrobiales</taxon>
        <taxon>Rhizobiaceae</taxon>
        <taxon>Hoeflea</taxon>
    </lineage>
</organism>
<feature type="transmembrane region" description="Helical" evidence="12">
    <location>
        <begin position="272"/>
        <end position="293"/>
    </location>
</feature>
<feature type="transmembrane region" description="Helical" evidence="12">
    <location>
        <begin position="83"/>
        <end position="105"/>
    </location>
</feature>
<dbReference type="PANTHER" id="PTHR43141">
    <property type="entry name" value="CYTOCHROME BD2 SUBUNIT II"/>
    <property type="match status" value="1"/>
</dbReference>
<accession>A0ABT3YC71</accession>
<keyword evidence="3" id="KW-0813">Transport</keyword>
<feature type="transmembrane region" description="Helical" evidence="12">
    <location>
        <begin position="305"/>
        <end position="323"/>
    </location>
</feature>
<evidence type="ECO:0000256" key="2">
    <source>
        <dbReference type="ARBA" id="ARBA00007543"/>
    </source>
</evidence>
<evidence type="ECO:0000256" key="6">
    <source>
        <dbReference type="ARBA" id="ARBA00022692"/>
    </source>
</evidence>
<evidence type="ECO:0000313" key="14">
    <source>
        <dbReference type="Proteomes" id="UP001081283"/>
    </source>
</evidence>
<keyword evidence="9 12" id="KW-1133">Transmembrane helix</keyword>
<evidence type="ECO:0000256" key="8">
    <source>
        <dbReference type="ARBA" id="ARBA00022982"/>
    </source>
</evidence>
<keyword evidence="11 12" id="KW-0472">Membrane</keyword>
<evidence type="ECO:0000313" key="13">
    <source>
        <dbReference type="EMBL" id="MCY0093481.1"/>
    </source>
</evidence>
<comment type="similarity">
    <text evidence="2">Belongs to the cytochrome ubiquinol oxidase subunit 2 family.</text>
</comment>
<dbReference type="EMBL" id="JAOVZQ010000001">
    <property type="protein sequence ID" value="MCY0093481.1"/>
    <property type="molecule type" value="Genomic_DNA"/>
</dbReference>
<sequence>MILNTLIDYDVLRLIWWGLLGFLLIGFALTDGFDMGVGALLPFVAKTDVERRVAINTIGPVWEGNQVWFILGGGAIFAAWPPLYAVSFSGFYLAMFAVLAALIVRPVAIKFRSKRDEVEWRTRWDWALFVTGATPALLFGVAVGNVIQGVPFHFTDDLHSIYEGAFYTKFFGLLDPFSLLAGVVSLSMLVMHGGAWLTLKAEGKVRDRARRFGSIAALIAVAAYALGGVWMAVGIEGYRIVGDYVTTGPSNPLHFDVEKTASWLSSYAERPWIAIAPVMGIVGGLLTFVGLRAGREISTLLFSKMAILGVISSVGLTMFPFIMPSSSDPRSSLTVWNSSSSHLTLFIMLVATVIFMPIILVYTTWVYKVLWGKVTDADVSDDNSHSVY</sequence>
<reference evidence="13" key="1">
    <citation type="submission" date="2022-10" db="EMBL/GenBank/DDBJ databases">
        <title>Hoeflea sp. J2-29, isolated from marine algae.</title>
        <authorList>
            <person name="Kristyanto S."/>
            <person name="Kim J.M."/>
            <person name="Jeon C.O."/>
        </authorList>
    </citation>
    <scope>NUCLEOTIDE SEQUENCE</scope>
    <source>
        <strain evidence="13">J2-29</strain>
    </source>
</reference>
<gene>
    <name evidence="13" type="primary">cydB</name>
    <name evidence="13" type="ORF">OEG82_05525</name>
</gene>
<feature type="transmembrane region" description="Helical" evidence="12">
    <location>
        <begin position="211"/>
        <end position="233"/>
    </location>
</feature>
<evidence type="ECO:0000256" key="1">
    <source>
        <dbReference type="ARBA" id="ARBA00004651"/>
    </source>
</evidence>
<dbReference type="Proteomes" id="UP001081283">
    <property type="component" value="Unassembled WGS sequence"/>
</dbReference>
<keyword evidence="6 12" id="KW-0812">Transmembrane</keyword>
<evidence type="ECO:0000256" key="11">
    <source>
        <dbReference type="ARBA" id="ARBA00023136"/>
    </source>
</evidence>